<feature type="domain" description="NolW-like" evidence="7">
    <location>
        <begin position="222"/>
        <end position="363"/>
    </location>
</feature>
<keyword evidence="3 4" id="KW-0813">Transport</keyword>
<dbReference type="Gene3D" id="3.55.50.30">
    <property type="match status" value="1"/>
</dbReference>
<keyword evidence="3" id="KW-0653">Protein transport</keyword>
<organism evidence="9 10">
    <name type="scientific">Pandoraea pulmonicola</name>
    <dbReference type="NCBI Taxonomy" id="93221"/>
    <lineage>
        <taxon>Bacteria</taxon>
        <taxon>Pseudomonadati</taxon>
        <taxon>Pseudomonadota</taxon>
        <taxon>Betaproteobacteria</taxon>
        <taxon>Burkholderiales</taxon>
        <taxon>Burkholderiaceae</taxon>
        <taxon>Pandoraea</taxon>
    </lineage>
</organism>
<dbReference type="EMBL" id="UGSJ01000002">
    <property type="protein sequence ID" value="SUD95608.1"/>
    <property type="molecule type" value="Genomic_DNA"/>
</dbReference>
<dbReference type="InterPro" id="IPR004846">
    <property type="entry name" value="T2SS/T3SS_dom"/>
</dbReference>
<dbReference type="PANTHER" id="PTHR30332:SF5">
    <property type="entry name" value="SPI-1 TYPE 3 SECRETION SYSTEM SECRETIN"/>
    <property type="match status" value="1"/>
</dbReference>
<evidence type="ECO:0000256" key="1">
    <source>
        <dbReference type="ARBA" id="ARBA00004442"/>
    </source>
</evidence>
<evidence type="ECO:0000313" key="9">
    <source>
        <dbReference type="EMBL" id="SUD95608.1"/>
    </source>
</evidence>
<evidence type="ECO:0000259" key="6">
    <source>
        <dbReference type="Pfam" id="PF00263"/>
    </source>
</evidence>
<evidence type="ECO:0000256" key="4">
    <source>
        <dbReference type="RuleBase" id="RU004004"/>
    </source>
</evidence>
<dbReference type="Proteomes" id="UP000254589">
    <property type="component" value="Unassembled WGS sequence"/>
</dbReference>
<evidence type="ECO:0000259" key="7">
    <source>
        <dbReference type="Pfam" id="PF03958"/>
    </source>
</evidence>
<sequence precursor="true">MFLTEVIGKVVCRSTCTSAILLLTASAVAAPTGSSAPNAPVAYAADGSGSAAPADTEPGSGGARAGVAQRGREEGNFVANDASIETLLDALSGRMKRPVIVSAKAKRKHVTGEFNLERPIALLRQLSQSMSLIWYDDGASIYVYDNSEIKSAIVSMQSATVRNVRDFISQARLEDPAFPIRGSEFATTFYITGAPIYVNLVTAAAKYLDSVHDGVNAEKQVVKIVPLRNSFVGDRTYTLRDKTQVVQGMATVLNQIYGGGRKASVVGPSPRQLDEKASPDKSSRDATRQDRSFSLSDPLPGPDVPTPLKGSAASSDSITSVPAEEGVRALAYSDTNSIVLAGPLDKVNDMEALIHRLDMQKRQIELSLWIVDIRKNMVDQLGVNWEGVLGFGQASIGLNNTRNASTLDGAKFLASVTAMSQRGDATIVSRPIVLTQENVQASFDNNQTFYTKLVGERSVQLEHVTYGTLVSVLPRLTENADDVEMDVNIEDGDADVFSSDSRQSSDGMLPLVNRTEINTVARVPRDKSLLIGGYTRDDVTRSNFRIPGLASIPLIGGLFRGSSERHNKVVRLFLIQPKLLALGDSWRGGQSWQPGDIASNDELRGTVQMLRPYMETN</sequence>
<comment type="caution">
    <text evidence="9">The sequence shown here is derived from an EMBL/GenBank/DDBJ whole genome shotgun (WGS) entry which is preliminary data.</text>
</comment>
<evidence type="ECO:0000256" key="3">
    <source>
        <dbReference type="HAMAP-Rule" id="MF_02219"/>
    </source>
</evidence>
<feature type="region of interest" description="Disordered" evidence="5">
    <location>
        <begin position="262"/>
        <end position="320"/>
    </location>
</feature>
<dbReference type="Gene3D" id="3.30.1370.120">
    <property type="match status" value="1"/>
</dbReference>
<dbReference type="GO" id="GO:0009279">
    <property type="term" value="C:cell outer membrane"/>
    <property type="evidence" value="ECO:0007669"/>
    <property type="project" value="UniProtKB-SubCell"/>
</dbReference>
<dbReference type="AlphaFoldDB" id="A0AAJ4ZHN5"/>
<feature type="compositionally biased region" description="Basic and acidic residues" evidence="5">
    <location>
        <begin position="272"/>
        <end position="291"/>
    </location>
</feature>
<comment type="similarity">
    <text evidence="3">Belongs to the bacterial secretin family. T3SS SctC subfamily.</text>
</comment>
<keyword evidence="2 3" id="KW-0732">Signal</keyword>
<dbReference type="PRINTS" id="PR01337">
    <property type="entry name" value="TYPE3OMGPROT"/>
</dbReference>
<dbReference type="NCBIfam" id="TIGR02516">
    <property type="entry name" value="type_III_yscC"/>
    <property type="match status" value="1"/>
</dbReference>
<feature type="region of interest" description="Disordered" evidence="5">
    <location>
        <begin position="45"/>
        <end position="68"/>
    </location>
</feature>
<gene>
    <name evidence="9" type="primary">invG_3</name>
    <name evidence="3" type="synonym">sctC</name>
    <name evidence="9" type="ORF">NCTC13159_05080</name>
</gene>
<keyword evidence="3" id="KW-0998">Cell outer membrane</keyword>
<dbReference type="PANTHER" id="PTHR30332">
    <property type="entry name" value="PROBABLE GENERAL SECRETION PATHWAY PROTEIN D"/>
    <property type="match status" value="1"/>
</dbReference>
<comment type="function">
    <text evidence="3">Component of the type III secretion system (T3SS), also called injectisome, which is used to inject bacterial effector proteins into eukaryotic host cells. Forms a ring-shaped multimeric structure with an apparent central pore in the outer membrane.</text>
</comment>
<evidence type="ECO:0000256" key="5">
    <source>
        <dbReference type="SAM" id="MobiDB-lite"/>
    </source>
</evidence>
<feature type="domain" description="Type II/III secretion system secretin-like" evidence="6">
    <location>
        <begin position="418"/>
        <end position="580"/>
    </location>
</feature>
<feature type="domain" description="SPI-1 type 3 secretion system secretin N0" evidence="8">
    <location>
        <begin position="77"/>
        <end position="145"/>
    </location>
</feature>
<dbReference type="HAMAP" id="MF_02219">
    <property type="entry name" value="Type_III_secretin"/>
    <property type="match status" value="1"/>
</dbReference>
<dbReference type="InterPro" id="IPR005644">
    <property type="entry name" value="NolW-like"/>
</dbReference>
<dbReference type="InterPro" id="IPR038591">
    <property type="entry name" value="NolW-like_sf"/>
</dbReference>
<comment type="subunit">
    <text evidence="3">The core secretion machinery of the T3SS is composed of approximately 20 different proteins, including cytoplasmic components, a base, an export apparatus and a needle. This subunit is part of the base, which anchors the injectisome in the bacterial cell envelope. Forms a stable homooligomeric complex.</text>
</comment>
<proteinExistence type="inferred from homology"/>
<dbReference type="InterPro" id="IPR003522">
    <property type="entry name" value="T3SS_OM_pore_YscC"/>
</dbReference>
<feature type="signal peptide" evidence="3">
    <location>
        <begin position="1"/>
        <end position="29"/>
    </location>
</feature>
<keyword evidence="3" id="KW-0472">Membrane</keyword>
<evidence type="ECO:0000256" key="2">
    <source>
        <dbReference type="ARBA" id="ARBA00022729"/>
    </source>
</evidence>
<keyword evidence="3" id="KW-0811">Translocation</keyword>
<feature type="chain" id="PRO_5042301486" description="Type 3 secretion system secretin" evidence="3">
    <location>
        <begin position="30"/>
        <end position="617"/>
    </location>
</feature>
<dbReference type="Pfam" id="PF03958">
    <property type="entry name" value="Secretin_N"/>
    <property type="match status" value="1"/>
</dbReference>
<dbReference type="InterPro" id="IPR050810">
    <property type="entry name" value="Bact_Secretion_Sys_Channel"/>
</dbReference>
<evidence type="ECO:0000259" key="8">
    <source>
        <dbReference type="Pfam" id="PF21304"/>
    </source>
</evidence>
<dbReference type="GO" id="GO:0030254">
    <property type="term" value="P:protein secretion by the type III secretion system"/>
    <property type="evidence" value="ECO:0007669"/>
    <property type="project" value="UniProtKB-UniRule"/>
</dbReference>
<dbReference type="Pfam" id="PF00263">
    <property type="entry name" value="Secretin"/>
    <property type="match status" value="1"/>
</dbReference>
<dbReference type="GO" id="GO:0030257">
    <property type="term" value="C:type III protein secretion system complex"/>
    <property type="evidence" value="ECO:0007669"/>
    <property type="project" value="UniProtKB-UniRule"/>
</dbReference>
<dbReference type="GO" id="GO:0015627">
    <property type="term" value="C:type II protein secretion system complex"/>
    <property type="evidence" value="ECO:0007669"/>
    <property type="project" value="TreeGrafter"/>
</dbReference>
<name>A0AAJ4ZHN5_PANPU</name>
<reference evidence="9 10" key="1">
    <citation type="submission" date="2018-06" db="EMBL/GenBank/DDBJ databases">
        <authorList>
            <consortium name="Pathogen Informatics"/>
            <person name="Doyle S."/>
        </authorList>
    </citation>
    <scope>NUCLEOTIDE SEQUENCE [LARGE SCALE GENOMIC DNA]</scope>
    <source>
        <strain evidence="9 10">NCTC13159</strain>
    </source>
</reference>
<dbReference type="InterPro" id="IPR049034">
    <property type="entry name" value="T3S_SPI-1_N0"/>
</dbReference>
<comment type="subcellular location">
    <subcellularLocation>
        <location evidence="1 3 4">Cell outer membrane</location>
    </subcellularLocation>
</comment>
<feature type="compositionally biased region" description="Low complexity" evidence="5">
    <location>
        <begin position="45"/>
        <end position="55"/>
    </location>
</feature>
<protein>
    <recommendedName>
        <fullName evidence="3">Type 3 secretion system secretin</fullName>
        <shortName evidence="3">T3SS secretin</shortName>
    </recommendedName>
</protein>
<dbReference type="Pfam" id="PF21304">
    <property type="entry name" value="T3S_SPI-1_N0"/>
    <property type="match status" value="1"/>
</dbReference>
<evidence type="ECO:0000313" key="10">
    <source>
        <dbReference type="Proteomes" id="UP000254589"/>
    </source>
</evidence>
<accession>A0AAJ4ZHN5</accession>